<dbReference type="AlphaFoldDB" id="A0A1L9RWR0"/>
<sequence length="517" mass="56332">MSIISGRVPISMPPRLAVKPASRLLLSQSCFGSQRKTVLDGSSFAYTWLTKTPEQITPDDVLSSIPPIPASLAEPGNVPVLFVTPSFAPWIDPSGEFLEQWMNRLFHNSPDSRSAPLHAIAAIIDRIPDSRVPGNGILESEGLSLMFVKEENIQGKAAPPRRIRSTGSEESALIFSVQAGAPNRSGDAVHRPIYEVGLRLANTIFINGNENTLFGMRWALDSVSNKLSLDQSIDLTNCVLNTSANFVHDKFELPLHPVSQRRKVVSSMGNILRQVSKSTDGNSKAPMPASSELEKELPRYIAEHNIEDRRVSVWALVERPDADALNETDSAQDRLDKAIRAGGKLHRVMSGGGGWGKKQGLLSLDPEIRFLTTADQGNLLVLNNLFDPNADTLPGLPPLDKGLIIDDLSLLSQVAREDDYIQFFVSVEPKLDQNDALPKVQEGAISCHFGVLSDPEILEESVDNMAQIDLAALPNYFGALSEKAITYLQPVIEAEGEILESGTKLDVPGSRVDLIVA</sequence>
<accession>A0A1L9RWR0</accession>
<dbReference type="RefSeq" id="XP_040693045.1">
    <property type="nucleotide sequence ID" value="XM_040837272.1"/>
</dbReference>
<dbReference type="VEuPathDB" id="FungiDB:ASPWEDRAFT_49379"/>
<reference evidence="2" key="1">
    <citation type="journal article" date="2017" name="Genome Biol.">
        <title>Comparative genomics reveals high biological diversity and specific adaptations in the industrially and medically important fungal genus Aspergillus.</title>
        <authorList>
            <person name="de Vries R.P."/>
            <person name="Riley R."/>
            <person name="Wiebenga A."/>
            <person name="Aguilar-Osorio G."/>
            <person name="Amillis S."/>
            <person name="Uchima C.A."/>
            <person name="Anderluh G."/>
            <person name="Asadollahi M."/>
            <person name="Askin M."/>
            <person name="Barry K."/>
            <person name="Battaglia E."/>
            <person name="Bayram O."/>
            <person name="Benocci T."/>
            <person name="Braus-Stromeyer S.A."/>
            <person name="Caldana C."/>
            <person name="Canovas D."/>
            <person name="Cerqueira G.C."/>
            <person name="Chen F."/>
            <person name="Chen W."/>
            <person name="Choi C."/>
            <person name="Clum A."/>
            <person name="Dos Santos R.A."/>
            <person name="Damasio A.R."/>
            <person name="Diallinas G."/>
            <person name="Emri T."/>
            <person name="Fekete E."/>
            <person name="Flipphi M."/>
            <person name="Freyberg S."/>
            <person name="Gallo A."/>
            <person name="Gournas C."/>
            <person name="Habgood R."/>
            <person name="Hainaut M."/>
            <person name="Harispe M.L."/>
            <person name="Henrissat B."/>
            <person name="Hilden K.S."/>
            <person name="Hope R."/>
            <person name="Hossain A."/>
            <person name="Karabika E."/>
            <person name="Karaffa L."/>
            <person name="Karanyi Z."/>
            <person name="Krasevec N."/>
            <person name="Kuo A."/>
            <person name="Kusch H."/>
            <person name="LaButti K."/>
            <person name="Lagendijk E.L."/>
            <person name="Lapidus A."/>
            <person name="Levasseur A."/>
            <person name="Lindquist E."/>
            <person name="Lipzen A."/>
            <person name="Logrieco A.F."/>
            <person name="MacCabe A."/>
            <person name="Maekelae M.R."/>
            <person name="Malavazi I."/>
            <person name="Melin P."/>
            <person name="Meyer V."/>
            <person name="Mielnichuk N."/>
            <person name="Miskei M."/>
            <person name="Molnar A.P."/>
            <person name="Mule G."/>
            <person name="Ngan C.Y."/>
            <person name="Orejas M."/>
            <person name="Orosz E."/>
            <person name="Ouedraogo J.P."/>
            <person name="Overkamp K.M."/>
            <person name="Park H.-S."/>
            <person name="Perrone G."/>
            <person name="Piumi F."/>
            <person name="Punt P.J."/>
            <person name="Ram A.F."/>
            <person name="Ramon A."/>
            <person name="Rauscher S."/>
            <person name="Record E."/>
            <person name="Riano-Pachon D.M."/>
            <person name="Robert V."/>
            <person name="Roehrig J."/>
            <person name="Ruller R."/>
            <person name="Salamov A."/>
            <person name="Salih N.S."/>
            <person name="Samson R.A."/>
            <person name="Sandor E."/>
            <person name="Sanguinetti M."/>
            <person name="Schuetze T."/>
            <person name="Sepcic K."/>
            <person name="Shelest E."/>
            <person name="Sherlock G."/>
            <person name="Sophianopoulou V."/>
            <person name="Squina F.M."/>
            <person name="Sun H."/>
            <person name="Susca A."/>
            <person name="Todd R.B."/>
            <person name="Tsang A."/>
            <person name="Unkles S.E."/>
            <person name="van de Wiele N."/>
            <person name="van Rossen-Uffink D."/>
            <person name="Oliveira J.V."/>
            <person name="Vesth T.C."/>
            <person name="Visser J."/>
            <person name="Yu J.-H."/>
            <person name="Zhou M."/>
            <person name="Andersen M.R."/>
            <person name="Archer D.B."/>
            <person name="Baker S.E."/>
            <person name="Benoit I."/>
            <person name="Brakhage A.A."/>
            <person name="Braus G.H."/>
            <person name="Fischer R."/>
            <person name="Frisvad J.C."/>
            <person name="Goldman G.H."/>
            <person name="Houbraken J."/>
            <person name="Oakley B."/>
            <person name="Pocsi I."/>
            <person name="Scazzocchio C."/>
            <person name="Seiboth B."/>
            <person name="vanKuyk P.A."/>
            <person name="Wortman J."/>
            <person name="Dyer P.S."/>
            <person name="Grigoriev I.V."/>
        </authorList>
    </citation>
    <scope>NUCLEOTIDE SEQUENCE [LARGE SCALE GENOMIC DNA]</scope>
    <source>
        <strain evidence="2">DTO 134E9</strain>
    </source>
</reference>
<dbReference type="EMBL" id="KV878210">
    <property type="protein sequence ID" value="OJJ39369.1"/>
    <property type="molecule type" value="Genomic_DNA"/>
</dbReference>
<proteinExistence type="predicted"/>
<gene>
    <name evidence="1" type="ORF">ASPWEDRAFT_49379</name>
</gene>
<protein>
    <submittedName>
        <fullName evidence="1">Uncharacterized protein</fullName>
    </submittedName>
</protein>
<evidence type="ECO:0000313" key="2">
    <source>
        <dbReference type="Proteomes" id="UP000184383"/>
    </source>
</evidence>
<evidence type="ECO:0000313" key="1">
    <source>
        <dbReference type="EMBL" id="OJJ39369.1"/>
    </source>
</evidence>
<dbReference type="Proteomes" id="UP000184383">
    <property type="component" value="Unassembled WGS sequence"/>
</dbReference>
<organism evidence="1 2">
    <name type="scientific">Aspergillus wentii DTO 134E9</name>
    <dbReference type="NCBI Taxonomy" id="1073089"/>
    <lineage>
        <taxon>Eukaryota</taxon>
        <taxon>Fungi</taxon>
        <taxon>Dikarya</taxon>
        <taxon>Ascomycota</taxon>
        <taxon>Pezizomycotina</taxon>
        <taxon>Eurotiomycetes</taxon>
        <taxon>Eurotiomycetidae</taxon>
        <taxon>Eurotiales</taxon>
        <taxon>Aspergillaceae</taxon>
        <taxon>Aspergillus</taxon>
        <taxon>Aspergillus subgen. Cremei</taxon>
    </lineage>
</organism>
<dbReference type="OrthoDB" id="1744869at2759"/>
<keyword evidence="2" id="KW-1185">Reference proteome</keyword>
<name>A0A1L9RWR0_ASPWE</name>
<dbReference type="GeneID" id="63753120"/>
<dbReference type="STRING" id="1073089.A0A1L9RWR0"/>